<dbReference type="CDD" id="cd04670">
    <property type="entry name" value="NUDIX_ASFGF2_Nudt6"/>
    <property type="match status" value="1"/>
</dbReference>
<keyword evidence="3" id="KW-0378">Hydrolase</keyword>
<feature type="domain" description="Nudix hydrolase" evidence="4">
    <location>
        <begin position="173"/>
        <end position="303"/>
    </location>
</feature>
<evidence type="ECO:0000256" key="1">
    <source>
        <dbReference type="ARBA" id="ARBA00005582"/>
    </source>
</evidence>
<proteinExistence type="inferred from homology"/>
<dbReference type="InterPro" id="IPR020084">
    <property type="entry name" value="NUDIX_hydrolase_CS"/>
</dbReference>
<evidence type="ECO:0000256" key="3">
    <source>
        <dbReference type="ARBA" id="ARBA00022801"/>
    </source>
</evidence>
<dbReference type="Gene3D" id="3.40.630.30">
    <property type="match status" value="1"/>
</dbReference>
<dbReference type="Proteomes" id="UP000663760">
    <property type="component" value="Chromosome 15"/>
</dbReference>
<dbReference type="InterPro" id="IPR000086">
    <property type="entry name" value="NUDIX_hydrolase_dom"/>
</dbReference>
<evidence type="ECO:0000256" key="2">
    <source>
        <dbReference type="ARBA" id="ARBA00022723"/>
    </source>
</evidence>
<dbReference type="AlphaFoldDB" id="A0A7I8LFE3"/>
<dbReference type="FunFam" id="3.40.630.30:FF:000016">
    <property type="entry name" value="nudix hydrolase 2"/>
    <property type="match status" value="1"/>
</dbReference>
<dbReference type="GO" id="GO:0051287">
    <property type="term" value="F:NAD binding"/>
    <property type="evidence" value="ECO:0007669"/>
    <property type="project" value="TreeGrafter"/>
</dbReference>
<organism evidence="5 6">
    <name type="scientific">Spirodela intermedia</name>
    <name type="common">Intermediate duckweed</name>
    <dbReference type="NCBI Taxonomy" id="51605"/>
    <lineage>
        <taxon>Eukaryota</taxon>
        <taxon>Viridiplantae</taxon>
        <taxon>Streptophyta</taxon>
        <taxon>Embryophyta</taxon>
        <taxon>Tracheophyta</taxon>
        <taxon>Spermatophyta</taxon>
        <taxon>Magnoliopsida</taxon>
        <taxon>Liliopsida</taxon>
        <taxon>Araceae</taxon>
        <taxon>Lemnoideae</taxon>
        <taxon>Spirodela</taxon>
    </lineage>
</organism>
<keyword evidence="6" id="KW-1185">Reference proteome</keyword>
<protein>
    <recommendedName>
        <fullName evidence="4">Nudix hydrolase domain-containing protein</fullName>
    </recommendedName>
</protein>
<dbReference type="GO" id="GO:0047631">
    <property type="term" value="F:ADP-ribose diphosphatase activity"/>
    <property type="evidence" value="ECO:0007669"/>
    <property type="project" value="TreeGrafter"/>
</dbReference>
<dbReference type="InterPro" id="IPR040618">
    <property type="entry name" value="Pre-Nudix"/>
</dbReference>
<dbReference type="PANTHER" id="PTHR13994:SF53">
    <property type="entry name" value="NUDIX HYDROLASE 8-LIKE"/>
    <property type="match status" value="1"/>
</dbReference>
<gene>
    <name evidence="5" type="ORF">SI8410_15019421</name>
</gene>
<dbReference type="SUPFAM" id="SSF55811">
    <property type="entry name" value="Nudix"/>
    <property type="match status" value="1"/>
</dbReference>
<dbReference type="PROSITE" id="PS00893">
    <property type="entry name" value="NUDIX_BOX"/>
    <property type="match status" value="1"/>
</dbReference>
<name>A0A7I8LFE3_SPIIN</name>
<comment type="similarity">
    <text evidence="1">Belongs to the Nudix hydrolase family.</text>
</comment>
<reference evidence="5" key="1">
    <citation type="submission" date="2020-02" db="EMBL/GenBank/DDBJ databases">
        <authorList>
            <person name="Scholz U."/>
            <person name="Mascher M."/>
            <person name="Fiebig A."/>
        </authorList>
    </citation>
    <scope>NUCLEOTIDE SEQUENCE</scope>
</reference>
<dbReference type="GO" id="GO:0046872">
    <property type="term" value="F:metal ion binding"/>
    <property type="evidence" value="ECO:0007669"/>
    <property type="project" value="UniProtKB-KW"/>
</dbReference>
<evidence type="ECO:0000313" key="5">
    <source>
        <dbReference type="EMBL" id="CAA7408743.1"/>
    </source>
</evidence>
<dbReference type="OrthoDB" id="447842at2759"/>
<evidence type="ECO:0000259" key="4">
    <source>
        <dbReference type="PROSITE" id="PS51462"/>
    </source>
</evidence>
<accession>A0A7I8LFE3</accession>
<dbReference type="EMBL" id="LR746278">
    <property type="protein sequence ID" value="CAA7408743.1"/>
    <property type="molecule type" value="Genomic_DNA"/>
</dbReference>
<dbReference type="FunFam" id="3.90.79.10:FF:000015">
    <property type="entry name" value="Nudix hydrolase 8"/>
    <property type="match status" value="1"/>
</dbReference>
<dbReference type="Gene3D" id="3.90.79.10">
    <property type="entry name" value="Nucleoside Triphosphate Pyrophosphohydrolase"/>
    <property type="match status" value="1"/>
</dbReference>
<dbReference type="Pfam" id="PF00293">
    <property type="entry name" value="NUDIX"/>
    <property type="match status" value="1"/>
</dbReference>
<dbReference type="PRINTS" id="PR01356">
    <property type="entry name" value="GFGPROTEIN"/>
</dbReference>
<keyword evidence="2" id="KW-0479">Metal-binding</keyword>
<dbReference type="InterPro" id="IPR015797">
    <property type="entry name" value="NUDIX_hydrolase-like_dom_sf"/>
</dbReference>
<dbReference type="GO" id="GO:0035529">
    <property type="term" value="F:NADH pyrophosphatase activity"/>
    <property type="evidence" value="ECO:0007669"/>
    <property type="project" value="TreeGrafter"/>
</dbReference>
<dbReference type="PROSITE" id="PS51462">
    <property type="entry name" value="NUDIX"/>
    <property type="match status" value="1"/>
</dbReference>
<sequence length="336" mass="37772">MALTTGPLMGFYNYRLSPGPVNGRISTFTREDRGSISTILKGRSTSFSLVYRNLLVNGNKFPKKGVNVVSPTTSFNTTQEILDAYEDEYGGAIIDHEGLPSSANAFSAALQSSLSLWKSKGKRGIWLKLPEKRADLVPVAIKEGFNYHHAEPGYVMLTCWIPGGACMLPATASHQVGVGAFVMNENREVLVVKEKLCPRRCSGLWKLPTGFIDKAEEIYSGAIREVKEETGIDTVFLEVVAFRHAHLVAFEKSDLFFMCVLRPISSEIKIDEKEIQAARWMPFGEFISQSFYQEDSMLKKAIDVSLARCENYYHGFTAHRVISKFDDRLSYLYYRD</sequence>
<dbReference type="InterPro" id="IPR003293">
    <property type="entry name" value="Nudix_hydrolase6-like"/>
</dbReference>
<dbReference type="Pfam" id="PF18290">
    <property type="entry name" value="Nudix_hydro"/>
    <property type="match status" value="1"/>
</dbReference>
<evidence type="ECO:0000313" key="6">
    <source>
        <dbReference type="Proteomes" id="UP000663760"/>
    </source>
</evidence>
<dbReference type="PANTHER" id="PTHR13994">
    <property type="entry name" value="NUDIX HYDROLASE RELATED"/>
    <property type="match status" value="1"/>
</dbReference>